<reference evidence="3 4" key="1">
    <citation type="submission" date="2016-07" db="EMBL/GenBank/DDBJ databases">
        <title>Genomic analysis of zinc-resistant bacterium Mucilaginibacter pedocola TBZ30.</title>
        <authorList>
            <person name="Huang J."/>
            <person name="Tang J."/>
        </authorList>
    </citation>
    <scope>NUCLEOTIDE SEQUENCE [LARGE SCALE GENOMIC DNA]</scope>
    <source>
        <strain evidence="3 4">TBZ30</strain>
    </source>
</reference>
<evidence type="ECO:0000313" key="4">
    <source>
        <dbReference type="Proteomes" id="UP000189739"/>
    </source>
</evidence>
<dbReference type="OrthoDB" id="1523022at2"/>
<organism evidence="3 4">
    <name type="scientific">Mucilaginibacter pedocola</name>
    <dbReference type="NCBI Taxonomy" id="1792845"/>
    <lineage>
        <taxon>Bacteria</taxon>
        <taxon>Pseudomonadati</taxon>
        <taxon>Bacteroidota</taxon>
        <taxon>Sphingobacteriia</taxon>
        <taxon>Sphingobacteriales</taxon>
        <taxon>Sphingobacteriaceae</taxon>
        <taxon>Mucilaginibacter</taxon>
    </lineage>
</organism>
<feature type="transmembrane region" description="Helical" evidence="1">
    <location>
        <begin position="12"/>
        <end position="42"/>
    </location>
</feature>
<dbReference type="PANTHER" id="PTHR36435">
    <property type="entry name" value="SLR1288 PROTEIN"/>
    <property type="match status" value="1"/>
</dbReference>
<feature type="transmembrane region" description="Helical" evidence="1">
    <location>
        <begin position="62"/>
        <end position="82"/>
    </location>
</feature>
<feature type="domain" description="CAAX prenyl protease 2/Lysostaphin resistance protein A-like" evidence="2">
    <location>
        <begin position="166"/>
        <end position="252"/>
    </location>
</feature>
<dbReference type="GO" id="GO:0080120">
    <property type="term" value="P:CAAX-box protein maturation"/>
    <property type="evidence" value="ECO:0007669"/>
    <property type="project" value="UniProtKB-ARBA"/>
</dbReference>
<feature type="transmembrane region" description="Helical" evidence="1">
    <location>
        <begin position="169"/>
        <end position="188"/>
    </location>
</feature>
<feature type="transmembrane region" description="Helical" evidence="1">
    <location>
        <begin position="240"/>
        <end position="261"/>
    </location>
</feature>
<dbReference type="InterPro" id="IPR003675">
    <property type="entry name" value="Rce1/LyrA-like_dom"/>
</dbReference>
<feature type="transmembrane region" description="Helical" evidence="1">
    <location>
        <begin position="273"/>
        <end position="295"/>
    </location>
</feature>
<evidence type="ECO:0000256" key="1">
    <source>
        <dbReference type="SAM" id="Phobius"/>
    </source>
</evidence>
<sequence length="314" mass="35368">MVKQPVNQPSPGYQFFIFSILSVGIIVLFNLIGLGVCIAVYGLGFVEQLSRMDLSNPQMPQALYTLQLISTTLPIFLAPFIYARFILKQPAEYLKPTFRFNPLLLVIAFFIMMSSTALIELLANINQKMVLPHWLSGLENWMKRSEEQAQLITKAILKMDTVWDMLKNLFLVGLLTAIVEELMFRGVLQTIMQKLTKNTHAAVWITAALFSAFHMEFYGFLPRLLLGALFGYFAAWSGSIWPAIWGHFLNNGTAVLVTYLFQQKKIKINPDDSHTFTAGGYVFSTIIIIILLLVYKNIASGKKQAANINGEELG</sequence>
<keyword evidence="1" id="KW-0472">Membrane</keyword>
<comment type="caution">
    <text evidence="3">The sequence shown here is derived from an EMBL/GenBank/DDBJ whole genome shotgun (WGS) entry which is preliminary data.</text>
</comment>
<dbReference type="RefSeq" id="WP_078346507.1">
    <property type="nucleotide sequence ID" value="NZ_MBTF01000002.1"/>
</dbReference>
<dbReference type="InterPro" id="IPR052710">
    <property type="entry name" value="CAAX_protease"/>
</dbReference>
<dbReference type="EMBL" id="MBTF01000002">
    <property type="protein sequence ID" value="OOQ61232.1"/>
    <property type="molecule type" value="Genomic_DNA"/>
</dbReference>
<dbReference type="AlphaFoldDB" id="A0A1S9PJU7"/>
<feature type="transmembrane region" description="Helical" evidence="1">
    <location>
        <begin position="200"/>
        <end position="220"/>
    </location>
</feature>
<dbReference type="Pfam" id="PF02517">
    <property type="entry name" value="Rce1-like"/>
    <property type="match status" value="1"/>
</dbReference>
<evidence type="ECO:0000259" key="2">
    <source>
        <dbReference type="Pfam" id="PF02517"/>
    </source>
</evidence>
<name>A0A1S9PJU7_9SPHI</name>
<evidence type="ECO:0000313" key="3">
    <source>
        <dbReference type="EMBL" id="OOQ61232.1"/>
    </source>
</evidence>
<keyword evidence="4" id="KW-1185">Reference proteome</keyword>
<proteinExistence type="predicted"/>
<keyword evidence="1" id="KW-1133">Transmembrane helix</keyword>
<protein>
    <recommendedName>
        <fullName evidence="2">CAAX prenyl protease 2/Lysostaphin resistance protein A-like domain-containing protein</fullName>
    </recommendedName>
</protein>
<keyword evidence="1" id="KW-0812">Transmembrane</keyword>
<dbReference type="Proteomes" id="UP000189739">
    <property type="component" value="Unassembled WGS sequence"/>
</dbReference>
<gene>
    <name evidence="3" type="ORF">BC343_19785</name>
</gene>
<dbReference type="GO" id="GO:0004175">
    <property type="term" value="F:endopeptidase activity"/>
    <property type="evidence" value="ECO:0007669"/>
    <property type="project" value="UniProtKB-ARBA"/>
</dbReference>
<dbReference type="PANTHER" id="PTHR36435:SF1">
    <property type="entry name" value="CAAX AMINO TERMINAL PROTEASE FAMILY PROTEIN"/>
    <property type="match status" value="1"/>
</dbReference>
<dbReference type="STRING" id="1792845.BC343_19785"/>
<accession>A0A1S9PJU7</accession>
<feature type="transmembrane region" description="Helical" evidence="1">
    <location>
        <begin position="103"/>
        <end position="125"/>
    </location>
</feature>